<evidence type="ECO:0000256" key="4">
    <source>
        <dbReference type="ARBA" id="ARBA00022679"/>
    </source>
</evidence>
<dbReference type="SMART" id="SM00062">
    <property type="entry name" value="PBPb"/>
    <property type="match status" value="1"/>
</dbReference>
<keyword evidence="9" id="KW-0812">Transmembrane</keyword>
<dbReference type="Proteomes" id="UP000249248">
    <property type="component" value="Unassembled WGS sequence"/>
</dbReference>
<evidence type="ECO:0000256" key="6">
    <source>
        <dbReference type="ARBA" id="ARBA00022777"/>
    </source>
</evidence>
<keyword evidence="3" id="KW-0597">Phosphoprotein</keyword>
<dbReference type="InterPro" id="IPR011495">
    <property type="entry name" value="Sig_transdc_His_kin_sub2_dim/P"/>
</dbReference>
<keyword evidence="6" id="KW-0418">Kinase</keyword>
<dbReference type="AlphaFoldDB" id="A0A2W1NQ80"/>
<evidence type="ECO:0000256" key="9">
    <source>
        <dbReference type="SAM" id="Phobius"/>
    </source>
</evidence>
<comment type="caution">
    <text evidence="11">The sequence shown here is derived from an EMBL/GenBank/DDBJ whole genome shotgun (WGS) entry which is preliminary data.</text>
</comment>
<keyword evidence="12" id="KW-1185">Reference proteome</keyword>
<dbReference type="InterPro" id="IPR036890">
    <property type="entry name" value="HATPase_C_sf"/>
</dbReference>
<dbReference type="EMBL" id="QKSB01000002">
    <property type="protein sequence ID" value="PZE17792.1"/>
    <property type="molecule type" value="Genomic_DNA"/>
</dbReference>
<evidence type="ECO:0000256" key="7">
    <source>
        <dbReference type="ARBA" id="ARBA00022840"/>
    </source>
</evidence>
<keyword evidence="9" id="KW-1133">Transmembrane helix</keyword>
<gene>
    <name evidence="11" type="ORF">DNU06_04010</name>
</gene>
<keyword evidence="9" id="KW-0472">Membrane</keyword>
<evidence type="ECO:0000256" key="2">
    <source>
        <dbReference type="ARBA" id="ARBA00012438"/>
    </source>
</evidence>
<dbReference type="SUPFAM" id="SSF53850">
    <property type="entry name" value="Periplasmic binding protein-like II"/>
    <property type="match status" value="1"/>
</dbReference>
<evidence type="ECO:0000313" key="11">
    <source>
        <dbReference type="EMBL" id="PZE17792.1"/>
    </source>
</evidence>
<proteinExistence type="predicted"/>
<evidence type="ECO:0000256" key="1">
    <source>
        <dbReference type="ARBA" id="ARBA00000085"/>
    </source>
</evidence>
<keyword evidence="4" id="KW-0808">Transferase</keyword>
<accession>A0A2W1NQ80</accession>
<dbReference type="SUPFAM" id="SSF55874">
    <property type="entry name" value="ATPase domain of HSP90 chaperone/DNA topoisomerase II/histidine kinase"/>
    <property type="match status" value="1"/>
</dbReference>
<feature type="coiled-coil region" evidence="8">
    <location>
        <begin position="291"/>
        <end position="325"/>
    </location>
</feature>
<evidence type="ECO:0000256" key="3">
    <source>
        <dbReference type="ARBA" id="ARBA00022553"/>
    </source>
</evidence>
<dbReference type="GO" id="GO:0005524">
    <property type="term" value="F:ATP binding"/>
    <property type="evidence" value="ECO:0007669"/>
    <property type="project" value="UniProtKB-KW"/>
</dbReference>
<feature type="transmembrane region" description="Helical" evidence="9">
    <location>
        <begin position="266"/>
        <end position="287"/>
    </location>
</feature>
<evidence type="ECO:0000256" key="5">
    <source>
        <dbReference type="ARBA" id="ARBA00022741"/>
    </source>
</evidence>
<dbReference type="InterPro" id="IPR001638">
    <property type="entry name" value="Solute-binding_3/MltF_N"/>
</dbReference>
<dbReference type="RefSeq" id="WP_111061943.1">
    <property type="nucleotide sequence ID" value="NZ_JBHUCU010000002.1"/>
</dbReference>
<dbReference type="Pfam" id="PF00497">
    <property type="entry name" value="SBP_bac_3"/>
    <property type="match status" value="1"/>
</dbReference>
<comment type="catalytic activity">
    <reaction evidence="1">
        <text>ATP + protein L-histidine = ADP + protein N-phospho-L-histidine.</text>
        <dbReference type="EC" id="2.7.13.3"/>
    </reaction>
</comment>
<keyword evidence="7" id="KW-0067">ATP-binding</keyword>
<dbReference type="OrthoDB" id="9767435at2"/>
<evidence type="ECO:0000313" key="12">
    <source>
        <dbReference type="Proteomes" id="UP000249248"/>
    </source>
</evidence>
<dbReference type="EC" id="2.7.13.3" evidence="2"/>
<name>A0A2W1NQ80_9FLAO</name>
<feature type="domain" description="Solute-binding protein family 3/N-terminal" evidence="10">
    <location>
        <begin position="36"/>
        <end position="256"/>
    </location>
</feature>
<dbReference type="PANTHER" id="PTHR41523:SF8">
    <property type="entry name" value="ETHYLENE RESPONSE SENSOR PROTEIN"/>
    <property type="match status" value="1"/>
</dbReference>
<organism evidence="11 12">
    <name type="scientific">Putridiphycobacter roseus</name>
    <dbReference type="NCBI Taxonomy" id="2219161"/>
    <lineage>
        <taxon>Bacteria</taxon>
        <taxon>Pseudomonadati</taxon>
        <taxon>Bacteroidota</taxon>
        <taxon>Flavobacteriia</taxon>
        <taxon>Flavobacteriales</taxon>
        <taxon>Crocinitomicaceae</taxon>
        <taxon>Putridiphycobacter</taxon>
    </lineage>
</organism>
<protein>
    <recommendedName>
        <fullName evidence="2">histidine kinase</fullName>
        <ecNumber evidence="2">2.7.13.3</ecNumber>
    </recommendedName>
</protein>
<dbReference type="Gene3D" id="3.30.450.20">
    <property type="entry name" value="PAS domain"/>
    <property type="match status" value="1"/>
</dbReference>
<reference evidence="11 12" key="1">
    <citation type="submission" date="2018-06" db="EMBL/GenBank/DDBJ databases">
        <title>The draft genome sequence of Crocinitomix sp. SM1701.</title>
        <authorList>
            <person name="Zhang X."/>
        </authorList>
    </citation>
    <scope>NUCLEOTIDE SEQUENCE [LARGE SCALE GENOMIC DNA]</scope>
    <source>
        <strain evidence="11 12">SM1701</strain>
    </source>
</reference>
<dbReference type="Pfam" id="PF07568">
    <property type="entry name" value="HisKA_2"/>
    <property type="match status" value="1"/>
</dbReference>
<keyword evidence="8" id="KW-0175">Coiled coil</keyword>
<sequence>MKYYLFLILFFTCFFNFGQKIEFTAIEKNWIAAHPIIHFGYVPDWAPYEFYENSKHSGIVSEYVKIISKETGITLLPLIGTTWEETISGLKSGTINMASSCAINKERNKYLKFTEPIISDPIIIATKINENSIVKLEDLMNKTIGLPQGFWTIDLIAEEYKNIKIVEYKTISECLSALSFGEIDAVVGSLGVISYQMNHKGYTNLKIAGPSNYDPVQIAMAFTPHYEVFRDICQKVIKNISKQDRARIRKDWISIQYDHAFNWSKAFVWLIIASGVIILLFILFYFWNRSLTNQISEKERVQGELEIALNETEKREKEKEILLQEIHHRVKNNLQIIISLMRLQVRSDLDEKTSAAMNKTIDRIKAIALIHDKIYNADNLSNFSTQEYIETLANELIDNFTAAQKIKLEVSTAVKYINLKTIVPIALILNELITNSIKYGLKDKKTGKIMIHLKEENSKLMMMYFDNGNWIENKNSNNFGTSLIEIFTEQLDGFYDLEKTDHGTTYHFEFENL</sequence>
<keyword evidence="5" id="KW-0547">Nucleotide-binding</keyword>
<dbReference type="CDD" id="cd01007">
    <property type="entry name" value="PBP2_BvgS_HisK_like"/>
    <property type="match status" value="1"/>
</dbReference>
<evidence type="ECO:0000259" key="10">
    <source>
        <dbReference type="SMART" id="SM00062"/>
    </source>
</evidence>
<dbReference type="PANTHER" id="PTHR41523">
    <property type="entry name" value="TWO-COMPONENT SYSTEM SENSOR PROTEIN"/>
    <property type="match status" value="1"/>
</dbReference>
<evidence type="ECO:0000256" key="8">
    <source>
        <dbReference type="SAM" id="Coils"/>
    </source>
</evidence>
<dbReference type="GO" id="GO:0004673">
    <property type="term" value="F:protein histidine kinase activity"/>
    <property type="evidence" value="ECO:0007669"/>
    <property type="project" value="UniProtKB-EC"/>
</dbReference>
<dbReference type="Gene3D" id="3.40.190.10">
    <property type="entry name" value="Periplasmic binding protein-like II"/>
    <property type="match status" value="2"/>
</dbReference>
<dbReference type="Gene3D" id="3.30.565.10">
    <property type="entry name" value="Histidine kinase-like ATPase, C-terminal domain"/>
    <property type="match status" value="1"/>
</dbReference>